<evidence type="ECO:0000256" key="1">
    <source>
        <dbReference type="ARBA" id="ARBA00023015"/>
    </source>
</evidence>
<keyword evidence="3" id="KW-0804">Transcription</keyword>
<protein>
    <submittedName>
        <fullName evidence="6">TetR family transcriptional regulator</fullName>
    </submittedName>
</protein>
<dbReference type="InterPro" id="IPR009057">
    <property type="entry name" value="Homeodomain-like_sf"/>
</dbReference>
<evidence type="ECO:0000313" key="6">
    <source>
        <dbReference type="EMBL" id="MFC6282535.1"/>
    </source>
</evidence>
<dbReference type="SUPFAM" id="SSF48498">
    <property type="entry name" value="Tetracyclin repressor-like, C-terminal domain"/>
    <property type="match status" value="1"/>
</dbReference>
<evidence type="ECO:0000256" key="3">
    <source>
        <dbReference type="ARBA" id="ARBA00023163"/>
    </source>
</evidence>
<dbReference type="RefSeq" id="WP_377414030.1">
    <property type="nucleotide sequence ID" value="NZ_JBHSRS010000078.1"/>
</dbReference>
<keyword evidence="1" id="KW-0805">Transcription regulation</keyword>
<dbReference type="InterPro" id="IPR050109">
    <property type="entry name" value="HTH-type_TetR-like_transc_reg"/>
</dbReference>
<feature type="domain" description="HTH tetR-type" evidence="5">
    <location>
        <begin position="1"/>
        <end position="60"/>
    </location>
</feature>
<organism evidence="6 7">
    <name type="scientific">Polaromonas aquatica</name>
    <dbReference type="NCBI Taxonomy" id="332657"/>
    <lineage>
        <taxon>Bacteria</taxon>
        <taxon>Pseudomonadati</taxon>
        <taxon>Pseudomonadota</taxon>
        <taxon>Betaproteobacteria</taxon>
        <taxon>Burkholderiales</taxon>
        <taxon>Comamonadaceae</taxon>
        <taxon>Polaromonas</taxon>
    </lineage>
</organism>
<accession>A0ABW1TZ06</accession>
<gene>
    <name evidence="6" type="ORF">ACFQND_15020</name>
</gene>
<dbReference type="EMBL" id="JBHSRS010000078">
    <property type="protein sequence ID" value="MFC6282535.1"/>
    <property type="molecule type" value="Genomic_DNA"/>
</dbReference>
<feature type="DNA-binding region" description="H-T-H motif" evidence="4">
    <location>
        <begin position="23"/>
        <end position="42"/>
    </location>
</feature>
<dbReference type="Gene3D" id="1.10.357.10">
    <property type="entry name" value="Tetracycline Repressor, domain 2"/>
    <property type="match status" value="1"/>
</dbReference>
<dbReference type="SUPFAM" id="SSF46689">
    <property type="entry name" value="Homeodomain-like"/>
    <property type="match status" value="1"/>
</dbReference>
<reference evidence="7" key="1">
    <citation type="journal article" date="2019" name="Int. J. Syst. Evol. Microbiol.">
        <title>The Global Catalogue of Microorganisms (GCM) 10K type strain sequencing project: providing services to taxonomists for standard genome sequencing and annotation.</title>
        <authorList>
            <consortium name="The Broad Institute Genomics Platform"/>
            <consortium name="The Broad Institute Genome Sequencing Center for Infectious Disease"/>
            <person name="Wu L."/>
            <person name="Ma J."/>
        </authorList>
    </citation>
    <scope>NUCLEOTIDE SEQUENCE [LARGE SCALE GENOMIC DNA]</scope>
    <source>
        <strain evidence="7">CCUG 39402</strain>
    </source>
</reference>
<proteinExistence type="predicted"/>
<dbReference type="PANTHER" id="PTHR30055">
    <property type="entry name" value="HTH-TYPE TRANSCRIPTIONAL REGULATOR RUTR"/>
    <property type="match status" value="1"/>
</dbReference>
<dbReference type="PANTHER" id="PTHR30055:SF234">
    <property type="entry name" value="HTH-TYPE TRANSCRIPTIONAL REGULATOR BETI"/>
    <property type="match status" value="1"/>
</dbReference>
<evidence type="ECO:0000256" key="2">
    <source>
        <dbReference type="ARBA" id="ARBA00023125"/>
    </source>
</evidence>
<dbReference type="Pfam" id="PF14514">
    <property type="entry name" value="TetR_C_9"/>
    <property type="match status" value="1"/>
</dbReference>
<keyword evidence="2 4" id="KW-0238">DNA-binding</keyword>
<dbReference type="InterPro" id="IPR011075">
    <property type="entry name" value="TetR_C"/>
</dbReference>
<evidence type="ECO:0000256" key="4">
    <source>
        <dbReference type="PROSITE-ProRule" id="PRU00335"/>
    </source>
</evidence>
<dbReference type="InterPro" id="IPR001647">
    <property type="entry name" value="HTH_TetR"/>
</dbReference>
<comment type="caution">
    <text evidence="6">The sequence shown here is derived from an EMBL/GenBank/DDBJ whole genome shotgun (WGS) entry which is preliminary data.</text>
</comment>
<name>A0ABW1TZ06_9BURK</name>
<keyword evidence="7" id="KW-1185">Reference proteome</keyword>
<evidence type="ECO:0000259" key="5">
    <source>
        <dbReference type="PROSITE" id="PS50977"/>
    </source>
</evidence>
<evidence type="ECO:0000313" key="7">
    <source>
        <dbReference type="Proteomes" id="UP001596270"/>
    </source>
</evidence>
<dbReference type="InterPro" id="IPR036271">
    <property type="entry name" value="Tet_transcr_reg_TetR-rel_C_sf"/>
</dbReference>
<sequence length="196" mass="21575">MGRETLIEVTQELLRKTPPDRLTMAEISAAANVTPALIRYYFGGKEGLFMAAASAQLDALQQKGQAAVDKGGSLKSRLAERLLGMVGQVQENPHFHKLIMDAVYSGSTKESETLTSQAASRGLMLTLSLLHGTDEPLRKVDPRFLHIAMIGMTEFFGSSEVFLQQLFGKDEDPEALRQRYVDFLVDLLLHGLARPA</sequence>
<dbReference type="PROSITE" id="PS50977">
    <property type="entry name" value="HTH_TETR_2"/>
    <property type="match status" value="1"/>
</dbReference>
<dbReference type="Pfam" id="PF00440">
    <property type="entry name" value="TetR_N"/>
    <property type="match status" value="1"/>
</dbReference>
<dbReference type="Proteomes" id="UP001596270">
    <property type="component" value="Unassembled WGS sequence"/>
</dbReference>